<dbReference type="EMBL" id="STGT01000002">
    <property type="protein sequence ID" value="THV15722.1"/>
    <property type="molecule type" value="Genomic_DNA"/>
</dbReference>
<dbReference type="InterPro" id="IPR009097">
    <property type="entry name" value="Cyclic_Pdiesterase"/>
</dbReference>
<gene>
    <name evidence="2" type="ORF">E9677_10290</name>
</gene>
<reference evidence="2 3" key="1">
    <citation type="submission" date="2019-04" db="EMBL/GenBank/DDBJ databases">
        <title>Genome sequence of strain 7209-2.</title>
        <authorList>
            <person name="Gao J."/>
            <person name="Sun J."/>
        </authorList>
    </citation>
    <scope>NUCLEOTIDE SEQUENCE [LARGE SCALE GENOMIC DNA]</scope>
    <source>
        <strain evidence="2 3">7209-2</strain>
    </source>
</reference>
<organism evidence="2 3">
    <name type="scientific">Rhizobium rhizophilum</name>
    <dbReference type="NCBI Taxonomy" id="1850373"/>
    <lineage>
        <taxon>Bacteria</taxon>
        <taxon>Pseudomonadati</taxon>
        <taxon>Pseudomonadota</taxon>
        <taxon>Alphaproteobacteria</taxon>
        <taxon>Hyphomicrobiales</taxon>
        <taxon>Rhizobiaceae</taxon>
        <taxon>Rhizobium/Agrobacterium group</taxon>
        <taxon>Rhizobium</taxon>
    </lineage>
</organism>
<keyword evidence="3" id="KW-1185">Reference proteome</keyword>
<dbReference type="SUPFAM" id="SSF55144">
    <property type="entry name" value="LigT-like"/>
    <property type="match status" value="1"/>
</dbReference>
<evidence type="ECO:0000259" key="1">
    <source>
        <dbReference type="Pfam" id="PF08975"/>
    </source>
</evidence>
<accession>A0ABY2QXB4</accession>
<sequence>MAHILEAIGNRHSIASHRVHIPLISGRSFFRGFATLRPDLTVFPDHLRFASRSRNPGPIPHLGKRYDESGKFLSERGNTVVCHLLENSQSAAAILDARARYQAMPGADKLAFTAASSLHMTLFQGIIETRRELPYWPADVPVETPVDDMTAIFMDRLAHFRPGEAFAVGVIHATPNGLTVDGVTQRDRDVLKDWRNRFADLLGYRHPDHETYVFHITFAYMIERFDDVTMAEWVPFLDEIAQDIRRRSPVIELRAPAFCAFDDMNHFEELMVFDPE</sequence>
<dbReference type="Pfam" id="PF08975">
    <property type="entry name" value="2H-phosphodiest"/>
    <property type="match status" value="1"/>
</dbReference>
<dbReference type="Gene3D" id="3.90.1140.10">
    <property type="entry name" value="Cyclic phosphodiesterase"/>
    <property type="match status" value="1"/>
</dbReference>
<comment type="caution">
    <text evidence="2">The sequence shown here is derived from an EMBL/GenBank/DDBJ whole genome shotgun (WGS) entry which is preliminary data.</text>
</comment>
<dbReference type="InterPro" id="IPR015069">
    <property type="entry name" value="2H-PEstase_DUF1868"/>
</dbReference>
<protein>
    <submittedName>
        <fullName evidence="2">DUF1868 domain-containing protein</fullName>
    </submittedName>
</protein>
<evidence type="ECO:0000313" key="3">
    <source>
        <dbReference type="Proteomes" id="UP000309667"/>
    </source>
</evidence>
<name>A0ABY2QXB4_9HYPH</name>
<evidence type="ECO:0000313" key="2">
    <source>
        <dbReference type="EMBL" id="THV15722.1"/>
    </source>
</evidence>
<proteinExistence type="predicted"/>
<feature type="domain" description="DUF1868" evidence="1">
    <location>
        <begin position="65"/>
        <end position="177"/>
    </location>
</feature>
<dbReference type="Proteomes" id="UP000309667">
    <property type="component" value="Unassembled WGS sequence"/>
</dbReference>